<dbReference type="Proteomes" id="UP001374584">
    <property type="component" value="Unassembled WGS sequence"/>
</dbReference>
<sequence>MVKSTSCNLCGQLLVLVHNGYDMWHGNSCGTTLVGHPLGSLMALTYLSEGNVGLQWNVSVIFLSRNAHTWQYISQWVVVALNHINIDASLCCLVLRLLQLQEKQ</sequence>
<evidence type="ECO:0000313" key="1">
    <source>
        <dbReference type="EMBL" id="KAK7354016.1"/>
    </source>
</evidence>
<protein>
    <submittedName>
        <fullName evidence="1">Uncharacterized protein</fullName>
    </submittedName>
</protein>
<keyword evidence="2" id="KW-1185">Reference proteome</keyword>
<accession>A0AAN9MG69</accession>
<dbReference type="AlphaFoldDB" id="A0AAN9MG69"/>
<reference evidence="1 2" key="1">
    <citation type="submission" date="2024-01" db="EMBL/GenBank/DDBJ databases">
        <title>The genomes of 5 underutilized Papilionoideae crops provide insights into root nodulation and disease resistanc.</title>
        <authorList>
            <person name="Jiang F."/>
        </authorList>
    </citation>
    <scope>NUCLEOTIDE SEQUENCE [LARGE SCALE GENOMIC DNA]</scope>
    <source>
        <strain evidence="1">JINMINGXINNONG_FW02</strain>
        <tissue evidence="1">Leaves</tissue>
    </source>
</reference>
<dbReference type="EMBL" id="JAYMYR010000007">
    <property type="protein sequence ID" value="KAK7354016.1"/>
    <property type="molecule type" value="Genomic_DNA"/>
</dbReference>
<name>A0AAN9MG69_PHACN</name>
<evidence type="ECO:0000313" key="2">
    <source>
        <dbReference type="Proteomes" id="UP001374584"/>
    </source>
</evidence>
<proteinExistence type="predicted"/>
<organism evidence="1 2">
    <name type="scientific">Phaseolus coccineus</name>
    <name type="common">Scarlet runner bean</name>
    <name type="synonym">Phaseolus multiflorus</name>
    <dbReference type="NCBI Taxonomy" id="3886"/>
    <lineage>
        <taxon>Eukaryota</taxon>
        <taxon>Viridiplantae</taxon>
        <taxon>Streptophyta</taxon>
        <taxon>Embryophyta</taxon>
        <taxon>Tracheophyta</taxon>
        <taxon>Spermatophyta</taxon>
        <taxon>Magnoliopsida</taxon>
        <taxon>eudicotyledons</taxon>
        <taxon>Gunneridae</taxon>
        <taxon>Pentapetalae</taxon>
        <taxon>rosids</taxon>
        <taxon>fabids</taxon>
        <taxon>Fabales</taxon>
        <taxon>Fabaceae</taxon>
        <taxon>Papilionoideae</taxon>
        <taxon>50 kb inversion clade</taxon>
        <taxon>NPAAA clade</taxon>
        <taxon>indigoferoid/millettioid clade</taxon>
        <taxon>Phaseoleae</taxon>
        <taxon>Phaseolus</taxon>
    </lineage>
</organism>
<gene>
    <name evidence="1" type="ORF">VNO80_19472</name>
</gene>
<comment type="caution">
    <text evidence="1">The sequence shown here is derived from an EMBL/GenBank/DDBJ whole genome shotgun (WGS) entry which is preliminary data.</text>
</comment>